<gene>
    <name evidence="1" type="ORF">LTSEURB_2069</name>
</gene>
<dbReference type="EMBL" id="AFCW01000815">
    <property type="protein sequence ID" value="EHD04187.1"/>
    <property type="molecule type" value="Genomic_DNA"/>
</dbReference>
<dbReference type="AlphaFoldDB" id="G5RUM6"/>
<evidence type="ECO:0000313" key="2">
    <source>
        <dbReference type="Proteomes" id="UP000004776"/>
    </source>
</evidence>
<evidence type="ECO:0000313" key="1">
    <source>
        <dbReference type="EMBL" id="EHD04187.1"/>
    </source>
</evidence>
<protein>
    <submittedName>
        <fullName evidence="1">Uncharacterized protein</fullName>
    </submittedName>
</protein>
<accession>G5RUM6</accession>
<reference evidence="1 2" key="1">
    <citation type="journal article" date="2011" name="BMC Genomics">
        <title>Genome sequencing reveals diversification of virulence factor content and possible host adaptation in distinct subpopulations of Salmonella enterica.</title>
        <authorList>
            <person name="den Bakker H.C."/>
            <person name="Moreno Switt A.I."/>
            <person name="Govoni G."/>
            <person name="Cummings C.A."/>
            <person name="Ranieri M.L."/>
            <person name="Degoricija L."/>
            <person name="Hoelzer K."/>
            <person name="Rodriguez-Rivera L.D."/>
            <person name="Brown S."/>
            <person name="Bolchacova E."/>
            <person name="Furtado M.R."/>
            <person name="Wiedmann M."/>
        </authorList>
    </citation>
    <scope>NUCLEOTIDE SEQUENCE [LARGE SCALE GENOMIC DNA]</scope>
    <source>
        <strain evidence="1 2">R8-2977</strain>
    </source>
</reference>
<dbReference type="Proteomes" id="UP000004776">
    <property type="component" value="Unassembled WGS sequence"/>
</dbReference>
<name>G5RUM6_SALET</name>
<proteinExistence type="predicted"/>
<sequence>MGISLGFCEVCFWNKSNSDLCSASLASAYLETRASAYY</sequence>
<comment type="caution">
    <text evidence="1">The sequence shown here is derived from an EMBL/GenBank/DDBJ whole genome shotgun (WGS) entry which is preliminary data.</text>
</comment>
<organism evidence="1 2">
    <name type="scientific">Salmonella enterica subsp. enterica serovar Urbana str. R8-2977</name>
    <dbReference type="NCBI Taxonomy" id="913084"/>
    <lineage>
        <taxon>Bacteria</taxon>
        <taxon>Pseudomonadati</taxon>
        <taxon>Pseudomonadota</taxon>
        <taxon>Gammaproteobacteria</taxon>
        <taxon>Enterobacterales</taxon>
        <taxon>Enterobacteriaceae</taxon>
        <taxon>Salmonella</taxon>
    </lineage>
</organism>
<feature type="non-terminal residue" evidence="1">
    <location>
        <position position="38"/>
    </location>
</feature>